<accession>M3C8H5</accession>
<dbReference type="EMBL" id="KB456272">
    <property type="protein sequence ID" value="EMF08190.1"/>
    <property type="molecule type" value="Genomic_DNA"/>
</dbReference>
<evidence type="ECO:0000313" key="2">
    <source>
        <dbReference type="EMBL" id="EMF08190.1"/>
    </source>
</evidence>
<dbReference type="OrthoDB" id="3639527at2759"/>
<feature type="signal peptide" evidence="1">
    <location>
        <begin position="1"/>
        <end position="18"/>
    </location>
</feature>
<evidence type="ECO:0000256" key="1">
    <source>
        <dbReference type="SAM" id="SignalP"/>
    </source>
</evidence>
<keyword evidence="3" id="KW-1185">Reference proteome</keyword>
<dbReference type="GeneID" id="27904587"/>
<dbReference type="PANTHER" id="PTHR38123">
    <property type="entry name" value="CELL WALL SERINE-THREONINE-RICH GALACTOMANNOPROTEIN MP1 (AFU_ORTHOLOGUE AFUA_4G03240)"/>
    <property type="match status" value="1"/>
</dbReference>
<dbReference type="RefSeq" id="XP_016756311.1">
    <property type="nucleotide sequence ID" value="XM_016907450.1"/>
</dbReference>
<dbReference type="HOGENOM" id="CLU_1230569_0_0_1"/>
<feature type="chain" id="PRO_5004032595" description="Cell wall protein" evidence="1">
    <location>
        <begin position="19"/>
        <end position="225"/>
    </location>
</feature>
<reference evidence="2 3" key="1">
    <citation type="journal article" date="2012" name="PLoS Pathog.">
        <title>Diverse lifestyles and strategies of plant pathogenesis encoded in the genomes of eighteen Dothideomycetes fungi.</title>
        <authorList>
            <person name="Ohm R.A."/>
            <person name="Feau N."/>
            <person name="Henrissat B."/>
            <person name="Schoch C.L."/>
            <person name="Horwitz B.A."/>
            <person name="Barry K.W."/>
            <person name="Condon B.J."/>
            <person name="Copeland A.C."/>
            <person name="Dhillon B."/>
            <person name="Glaser F."/>
            <person name="Hesse C.N."/>
            <person name="Kosti I."/>
            <person name="LaButti K."/>
            <person name="Lindquist E.A."/>
            <person name="Lucas S."/>
            <person name="Salamov A.A."/>
            <person name="Bradshaw R.E."/>
            <person name="Ciuffetti L."/>
            <person name="Hamelin R.C."/>
            <person name="Kema G.H.J."/>
            <person name="Lawrence C."/>
            <person name="Scott J.A."/>
            <person name="Spatafora J.W."/>
            <person name="Turgeon B.G."/>
            <person name="de Wit P.J.G.M."/>
            <person name="Zhong S."/>
            <person name="Goodwin S.B."/>
            <person name="Grigoriev I.V."/>
        </authorList>
    </citation>
    <scope>NUCLEOTIDE SEQUENCE [LARGE SCALE GENOMIC DNA]</scope>
    <source>
        <strain evidence="2 3">SO2202</strain>
    </source>
</reference>
<name>M3C8H5_SPHMS</name>
<dbReference type="Gene3D" id="1.20.1280.140">
    <property type="match status" value="1"/>
</dbReference>
<dbReference type="InterPro" id="IPR021054">
    <property type="entry name" value="Cell_wall_mannoprotein_1"/>
</dbReference>
<dbReference type="eggNOG" id="ENOG502RHFI">
    <property type="taxonomic scope" value="Eukaryota"/>
</dbReference>
<protein>
    <recommendedName>
        <fullName evidence="4">Cell wall protein</fullName>
    </recommendedName>
</protein>
<dbReference type="Pfam" id="PF12296">
    <property type="entry name" value="HsbA"/>
    <property type="match status" value="1"/>
</dbReference>
<keyword evidence="1" id="KW-0732">Signal</keyword>
<evidence type="ECO:0000313" key="3">
    <source>
        <dbReference type="Proteomes" id="UP000016931"/>
    </source>
</evidence>
<dbReference type="GO" id="GO:0005576">
    <property type="term" value="C:extracellular region"/>
    <property type="evidence" value="ECO:0007669"/>
    <property type="project" value="TreeGrafter"/>
</dbReference>
<evidence type="ECO:0008006" key="4">
    <source>
        <dbReference type="Google" id="ProtNLM"/>
    </source>
</evidence>
<sequence length="225" mass="22917">MKFTTTTVVLTSALLAVAQQPITIDTIIANVQNITNGSLAVQTAANNLTTLADAIPLNEASTHVQAALNLSISNAQQLPETLNPADGIKLIPYIQELGNASVGAITTLITKQAFFINNNIAALVLPSLVLQNQTSYQFNDELTKRNSPTVREGSAMLAKPITDALAAGIKAFSDNGTLCDSVPSCYEAAGVGNSTGETSGAVGGGGVGYGSVIVAGLAAFAVVAV</sequence>
<proteinExistence type="predicted"/>
<gene>
    <name evidence="2" type="ORF">SEPMUDRAFT_152446</name>
</gene>
<dbReference type="OMA" id="SYQFNDE"/>
<organism evidence="2 3">
    <name type="scientific">Sphaerulina musiva (strain SO2202)</name>
    <name type="common">Poplar stem canker fungus</name>
    <name type="synonym">Septoria musiva</name>
    <dbReference type="NCBI Taxonomy" id="692275"/>
    <lineage>
        <taxon>Eukaryota</taxon>
        <taxon>Fungi</taxon>
        <taxon>Dikarya</taxon>
        <taxon>Ascomycota</taxon>
        <taxon>Pezizomycotina</taxon>
        <taxon>Dothideomycetes</taxon>
        <taxon>Dothideomycetidae</taxon>
        <taxon>Mycosphaerellales</taxon>
        <taxon>Mycosphaerellaceae</taxon>
        <taxon>Sphaerulina</taxon>
    </lineage>
</organism>
<dbReference type="AlphaFoldDB" id="M3C8H5"/>
<dbReference type="PANTHER" id="PTHR38123:SF6">
    <property type="entry name" value="CELL WALL SERINE-THREONINE-RICH GALACTOMANNOPROTEIN MP1 (AFU_ORTHOLOGUE AFUA_4G03240)"/>
    <property type="match status" value="1"/>
</dbReference>
<dbReference type="Proteomes" id="UP000016931">
    <property type="component" value="Unassembled WGS sequence"/>
</dbReference>